<protein>
    <recommendedName>
        <fullName evidence="11">Ent-kaurene synthase</fullName>
    </recommendedName>
</protein>
<dbReference type="Gene3D" id="1.50.10.160">
    <property type="match status" value="1"/>
</dbReference>
<feature type="compositionally biased region" description="Polar residues" evidence="8">
    <location>
        <begin position="721"/>
        <end position="735"/>
    </location>
</feature>
<dbReference type="GO" id="GO:0000287">
    <property type="term" value="F:magnesium ion binding"/>
    <property type="evidence" value="ECO:0007669"/>
    <property type="project" value="TreeGrafter"/>
</dbReference>
<dbReference type="PANTHER" id="PTHR31739:SF25">
    <property type="entry name" value="(E,E)-GERANYLLINALOOL SYNTHASE"/>
    <property type="match status" value="1"/>
</dbReference>
<keyword evidence="5" id="KW-0413">Isomerase</keyword>
<keyword evidence="7" id="KW-0175">Coiled coil</keyword>
<dbReference type="SUPFAM" id="SSF48239">
    <property type="entry name" value="Terpenoid cyclases/Protein prenyltransferases"/>
    <property type="match status" value="1"/>
</dbReference>
<dbReference type="Gene3D" id="1.50.10.20">
    <property type="match status" value="1"/>
</dbReference>
<dbReference type="KEGG" id="uvi:66066870"/>
<dbReference type="PIRSF" id="PIRSF036498">
    <property type="entry name" value="Ent-kaurene_synthase_fungi"/>
    <property type="match status" value="1"/>
</dbReference>
<dbReference type="GO" id="GO:0016853">
    <property type="term" value="F:isomerase activity"/>
    <property type="evidence" value="ECO:0007669"/>
    <property type="project" value="UniProtKB-KW"/>
</dbReference>
<dbReference type="GeneID" id="66066870"/>
<evidence type="ECO:0000313" key="10">
    <source>
        <dbReference type="Proteomes" id="UP000027002"/>
    </source>
</evidence>
<dbReference type="GO" id="GO:0010333">
    <property type="term" value="F:terpene synthase activity"/>
    <property type="evidence" value="ECO:0007669"/>
    <property type="project" value="InterPro"/>
</dbReference>
<dbReference type="EMBL" id="CP072757">
    <property type="protein sequence ID" value="QUC21852.1"/>
    <property type="molecule type" value="Genomic_DNA"/>
</dbReference>
<dbReference type="InterPro" id="IPR008930">
    <property type="entry name" value="Terpenoid_cyclase/PrenylTrfase"/>
</dbReference>
<dbReference type="InterPro" id="IPR017057">
    <property type="entry name" value="Ent-kaurene_synthase_fun"/>
</dbReference>
<dbReference type="Proteomes" id="UP000027002">
    <property type="component" value="Chromosome 5"/>
</dbReference>
<organism evidence="9 10">
    <name type="scientific">Ustilaginoidea virens</name>
    <name type="common">Rice false smut fungus</name>
    <name type="synonym">Villosiclava virens</name>
    <dbReference type="NCBI Taxonomy" id="1159556"/>
    <lineage>
        <taxon>Eukaryota</taxon>
        <taxon>Fungi</taxon>
        <taxon>Dikarya</taxon>
        <taxon>Ascomycota</taxon>
        <taxon>Pezizomycotina</taxon>
        <taxon>Sordariomycetes</taxon>
        <taxon>Hypocreomycetidae</taxon>
        <taxon>Hypocreales</taxon>
        <taxon>Clavicipitaceae</taxon>
        <taxon>Ustilaginoidea</taxon>
    </lineage>
</organism>
<evidence type="ECO:0000256" key="8">
    <source>
        <dbReference type="SAM" id="MobiDB-lite"/>
    </source>
</evidence>
<reference evidence="9" key="1">
    <citation type="submission" date="2020-03" db="EMBL/GenBank/DDBJ databases">
        <title>A mixture of massive structural variations and highly conserved coding sequences in Ustilaginoidea virens genome.</title>
        <authorList>
            <person name="Zhang K."/>
            <person name="Zhao Z."/>
            <person name="Zhang Z."/>
            <person name="Li Y."/>
            <person name="Hsiang T."/>
            <person name="Sun W."/>
        </authorList>
    </citation>
    <scope>NUCLEOTIDE SEQUENCE</scope>
    <source>
        <strain evidence="9">UV-8b</strain>
    </source>
</reference>
<dbReference type="SUPFAM" id="SSF48576">
    <property type="entry name" value="Terpenoid synthases"/>
    <property type="match status" value="1"/>
</dbReference>
<dbReference type="RefSeq" id="XP_042999525.1">
    <property type="nucleotide sequence ID" value="XM_043143590.1"/>
</dbReference>
<keyword evidence="4" id="KW-0460">Magnesium</keyword>
<evidence type="ECO:0008006" key="11">
    <source>
        <dbReference type="Google" id="ProtNLM"/>
    </source>
</evidence>
<comment type="cofactor">
    <cofactor evidence="1">
        <name>Mg(2+)</name>
        <dbReference type="ChEBI" id="CHEBI:18420"/>
    </cofactor>
</comment>
<keyword evidence="10" id="KW-1185">Reference proteome</keyword>
<sequence>MTDQSLDARSAARSAATSLIARLYSGHDARYGISTASCQVYDTAWVAMVAKTTDGRKRWLFPESFYYLLRTQSGHGSWGGPGATQTAAIMDTAAALLALLRHAKEPLQLVDVSVRHVWARIDRAYASLQSQLRGWTDVADANHIGVEMILPSLFRYLQQEQPGFVFDSRASHVLLGMRADKMSRFDPEALYGREPLSALHSLEAFVGAVDFDRLSHHLSGGSMMASPSSTAAYLMHASQWSRDAEAYLEHHLKRGAGHGDGGVPGTAPITYFEYSWVLATLVQGGFSKSDLACDELHGLVDMLSRAFEIGGGVIGFAPGLPDVDDTAKGLLALRLLGRDHSPSRMIQVYEGPEHFSTFGGERDPSLSSNCHVLITLLHQPMAHRYHSQIVKTAKFICNCWWTSDHRVKDKWHQSHLYPTMLLVEAFTLLLDYIDRGHLPDVANRTLHWKIAVSLVQACSRTLMQQDDNGSWDSLPERSCYGILVLHQARKLAFFRDVQAPIQAAIDRGVEFVKSRGSDALDPCWTSKTAYRVASVAEAYELAAVNVQHGSGAPGRVGHSLPLPLGPSQLAAYAKLVQQTPLLAGMPAWQLAVSWVESSLFIPLLREQRLAVFARDASPVSEDKYLEIIPFTWVGCSNRARTWASTSLLYDLMRISLLGYQVDEFFEAVAAPVADDVCALHAYIDEAVDQASRSSNHVAGAEARNGCVNGTSAAPPGEATVDGSSSPNGSHQTTLPDSVASPLRAFVSYIVHHPSVLKSSRRDAEALHRELRAFLHAHTAQIQDNRRFRSQRPRGAVFASPGRCFFSWVRTTAADHVACAYSFAFLRCLMSASLGSGRDVFLTPVERYLVSAAERHMATVCRMTNDLGSTSRDDDEGNVNSLHFPEFEHSGPAPGARQALVRLAEYERECLERTLRLLEREVAKAKAEAVGGGRRALDDRKMDVVRLFVDVNDFFCQLYGYVERDLSSRIG</sequence>
<keyword evidence="3" id="KW-0479">Metal-binding</keyword>
<proteinExistence type="inferred from homology"/>
<evidence type="ECO:0000256" key="4">
    <source>
        <dbReference type="ARBA" id="ARBA00022842"/>
    </source>
</evidence>
<feature type="region of interest" description="Disordered" evidence="8">
    <location>
        <begin position="706"/>
        <end position="735"/>
    </location>
</feature>
<dbReference type="AlphaFoldDB" id="A0A8E5HUQ3"/>
<evidence type="ECO:0000256" key="1">
    <source>
        <dbReference type="ARBA" id="ARBA00001946"/>
    </source>
</evidence>
<gene>
    <name evidence="9" type="ORF">UV8b_06093</name>
</gene>
<dbReference type="PANTHER" id="PTHR31739">
    <property type="entry name" value="ENT-COPALYL DIPHOSPHATE SYNTHASE, CHLOROPLASTIC"/>
    <property type="match status" value="1"/>
</dbReference>
<evidence type="ECO:0000256" key="3">
    <source>
        <dbReference type="ARBA" id="ARBA00022723"/>
    </source>
</evidence>
<dbReference type="InterPro" id="IPR050148">
    <property type="entry name" value="Terpene_synthase-like"/>
</dbReference>
<evidence type="ECO:0000256" key="2">
    <source>
        <dbReference type="ARBA" id="ARBA00006333"/>
    </source>
</evidence>
<dbReference type="GO" id="GO:0016102">
    <property type="term" value="P:diterpenoid biosynthetic process"/>
    <property type="evidence" value="ECO:0007669"/>
    <property type="project" value="TreeGrafter"/>
</dbReference>
<dbReference type="OrthoDB" id="2343925at2759"/>
<accession>A0A8E5HUQ3</accession>
<evidence type="ECO:0000256" key="5">
    <source>
        <dbReference type="ARBA" id="ARBA00023235"/>
    </source>
</evidence>
<evidence type="ECO:0000256" key="6">
    <source>
        <dbReference type="ARBA" id="ARBA00023239"/>
    </source>
</evidence>
<keyword evidence="6" id="KW-0456">Lyase</keyword>
<evidence type="ECO:0000313" key="9">
    <source>
        <dbReference type="EMBL" id="QUC21852.1"/>
    </source>
</evidence>
<comment type="similarity">
    <text evidence="2">Belongs to the terpene synthase family.</text>
</comment>
<evidence type="ECO:0000256" key="7">
    <source>
        <dbReference type="SAM" id="Coils"/>
    </source>
</evidence>
<feature type="coiled-coil region" evidence="7">
    <location>
        <begin position="900"/>
        <end position="927"/>
    </location>
</feature>
<dbReference type="InterPro" id="IPR008949">
    <property type="entry name" value="Isoprenoid_synthase_dom_sf"/>
</dbReference>
<name>A0A8E5HUQ3_USTVR</name>